<protein>
    <recommendedName>
        <fullName evidence="3">DUF3606 domain-containing protein</fullName>
    </recommendedName>
</protein>
<gene>
    <name evidence="1" type="ORF">PRCB_17730</name>
</gene>
<name>A0A2M9W995_9GAMM</name>
<comment type="caution">
    <text evidence="1">The sequence shown here is derived from an EMBL/GenBank/DDBJ whole genome shotgun (WGS) entry which is preliminary data.</text>
</comment>
<dbReference type="RefSeq" id="WP_100702936.1">
    <property type="nucleotide sequence ID" value="NZ_MLFP01000008.1"/>
</dbReference>
<evidence type="ECO:0008006" key="3">
    <source>
        <dbReference type="Google" id="ProtNLM"/>
    </source>
</evidence>
<dbReference type="AlphaFoldDB" id="A0A2M9W995"/>
<evidence type="ECO:0000313" key="1">
    <source>
        <dbReference type="EMBL" id="PJZ04116.1"/>
    </source>
</evidence>
<sequence length="69" mass="8178">MKNRDYIQRRVPADLSKIDIRQQWQITFWTLELRTTQERLSRAIREAGPDTGKVREWLEKNPPGIASRG</sequence>
<keyword evidence="2" id="KW-1185">Reference proteome</keyword>
<proteinExistence type="predicted"/>
<dbReference type="InterPro" id="IPR022037">
    <property type="entry name" value="DUF3606"/>
</dbReference>
<evidence type="ECO:0000313" key="2">
    <source>
        <dbReference type="Proteomes" id="UP000232062"/>
    </source>
</evidence>
<dbReference type="Proteomes" id="UP000232062">
    <property type="component" value="Unassembled WGS sequence"/>
</dbReference>
<reference evidence="1 2" key="1">
    <citation type="submission" date="2017-11" db="EMBL/GenBank/DDBJ databases">
        <title>The genome sequence of Pantoea rodasii DSM 26611.</title>
        <authorList>
            <person name="Gao J."/>
            <person name="Mao X."/>
            <person name="Sun J."/>
        </authorList>
    </citation>
    <scope>NUCLEOTIDE SEQUENCE [LARGE SCALE GENOMIC DNA]</scope>
    <source>
        <strain evidence="1 2">DSM 26611</strain>
    </source>
</reference>
<dbReference type="OrthoDB" id="7030114at2"/>
<accession>A0A2M9W995</accession>
<organism evidence="1 2">
    <name type="scientific">Pantoea rodasii</name>
    <dbReference type="NCBI Taxonomy" id="1076549"/>
    <lineage>
        <taxon>Bacteria</taxon>
        <taxon>Pseudomonadati</taxon>
        <taxon>Pseudomonadota</taxon>
        <taxon>Gammaproteobacteria</taxon>
        <taxon>Enterobacterales</taxon>
        <taxon>Erwiniaceae</taxon>
        <taxon>Pantoea</taxon>
    </lineage>
</organism>
<dbReference type="EMBL" id="PIQI01000025">
    <property type="protein sequence ID" value="PJZ04116.1"/>
    <property type="molecule type" value="Genomic_DNA"/>
</dbReference>
<dbReference type="Pfam" id="PF12244">
    <property type="entry name" value="DUF3606"/>
    <property type="match status" value="1"/>
</dbReference>